<dbReference type="InterPro" id="IPR008949">
    <property type="entry name" value="Isoprenoid_synthase_dom_sf"/>
</dbReference>
<keyword evidence="2" id="KW-1185">Reference proteome</keyword>
<gene>
    <name evidence="1" type="ORF">TIFTF001_049970</name>
</gene>
<protein>
    <submittedName>
        <fullName evidence="1">Uncharacterized protein</fullName>
    </submittedName>
</protein>
<evidence type="ECO:0000313" key="1">
    <source>
        <dbReference type="EMBL" id="GMN19957.1"/>
    </source>
</evidence>
<dbReference type="AlphaFoldDB" id="A0AA87YQ56"/>
<dbReference type="Gene3D" id="1.10.600.10">
    <property type="entry name" value="Farnesyl Diphosphate Synthase"/>
    <property type="match status" value="1"/>
</dbReference>
<dbReference type="Proteomes" id="UP001187192">
    <property type="component" value="Unassembled WGS sequence"/>
</dbReference>
<comment type="caution">
    <text evidence="1">The sequence shown here is derived from an EMBL/GenBank/DDBJ whole genome shotgun (WGS) entry which is preliminary data.</text>
</comment>
<dbReference type="EMBL" id="BTGU01007635">
    <property type="protein sequence ID" value="GMN19957.1"/>
    <property type="molecule type" value="Genomic_DNA"/>
</dbReference>
<sequence length="48" mass="5378">MPKQIPEVAINFAQVMDVLCKEEDSFTQVKKPQIDAVTSMLIDPVSEN</sequence>
<name>A0AA87YQ56_FICCA</name>
<reference evidence="1" key="1">
    <citation type="submission" date="2023-07" db="EMBL/GenBank/DDBJ databases">
        <title>draft genome sequence of fig (Ficus carica).</title>
        <authorList>
            <person name="Takahashi T."/>
            <person name="Nishimura K."/>
        </authorList>
    </citation>
    <scope>NUCLEOTIDE SEQUENCE</scope>
</reference>
<evidence type="ECO:0000313" key="2">
    <source>
        <dbReference type="Proteomes" id="UP001187192"/>
    </source>
</evidence>
<accession>A0AA87YQ56</accession>
<proteinExistence type="predicted"/>
<organism evidence="1 2">
    <name type="scientific">Ficus carica</name>
    <name type="common">Common fig</name>
    <dbReference type="NCBI Taxonomy" id="3494"/>
    <lineage>
        <taxon>Eukaryota</taxon>
        <taxon>Viridiplantae</taxon>
        <taxon>Streptophyta</taxon>
        <taxon>Embryophyta</taxon>
        <taxon>Tracheophyta</taxon>
        <taxon>Spermatophyta</taxon>
        <taxon>Magnoliopsida</taxon>
        <taxon>eudicotyledons</taxon>
        <taxon>Gunneridae</taxon>
        <taxon>Pentapetalae</taxon>
        <taxon>rosids</taxon>
        <taxon>fabids</taxon>
        <taxon>Rosales</taxon>
        <taxon>Moraceae</taxon>
        <taxon>Ficeae</taxon>
        <taxon>Ficus</taxon>
    </lineage>
</organism>